<keyword evidence="1" id="KW-1133">Transmembrane helix</keyword>
<name>A0A7D5W131_PSEPU</name>
<dbReference type="AlphaFoldDB" id="A0A7D5W131"/>
<evidence type="ECO:0000313" key="4">
    <source>
        <dbReference type="Proteomes" id="UP000510934"/>
    </source>
</evidence>
<evidence type="ECO:0000313" key="3">
    <source>
        <dbReference type="EMBL" id="QLJ16529.1"/>
    </source>
</evidence>
<sequence>MATTWLFSPHQNTYIQPKIHGQISKITTTLAQLRNPWVSDSVFMAKMYTATILAIAIVSYTGFFTHSINYQQEGAYVFIAIQLLGPFIFTPFLAYRVFLIKKLSEIYLNRATKKIYYKRINTLMVIDWNNTRGGIFKRTEFGGSSFTTSYALAFAPRREDGSLHQKDCLWIDSNEPTEPGVKHVAEVWEYLRHFMDHGPDKLPPPGEPNWWHKPLHAICLTPAEAWRHYAPWRTGEPGEMQGKKNWQLPFWAVLFPYNLSVALCWYGICRLFNVRAAPPPPEAFEEAPAHSTKKGKRT</sequence>
<keyword evidence="1" id="KW-0472">Membrane</keyword>
<gene>
    <name evidence="3" type="ORF">H0H12_11655</name>
</gene>
<evidence type="ECO:0000259" key="2">
    <source>
        <dbReference type="Pfam" id="PF20455"/>
    </source>
</evidence>
<dbReference type="Proteomes" id="UP000510934">
    <property type="component" value="Chromosome"/>
</dbReference>
<reference evidence="3 4" key="1">
    <citation type="journal article" date="2009" name="Mikrobiologiia">
        <title>[Phenanthren biodegradation and interaction of Pseudomonas putida BS3701 and Burkholderia sp.BS3702 in plant rhizosphere].</title>
        <authorList>
            <person name="Ovchinnikova A.A."/>
            <person name="Vetrova A.A."/>
            <person name="Filonov A.E."/>
            <person name="Boronin A.M."/>
        </authorList>
    </citation>
    <scope>NUCLEOTIDE SEQUENCE [LARGE SCALE GENOMIC DNA]</scope>
    <source>
        <strain evidence="3 4">BS3701</strain>
    </source>
</reference>
<dbReference type="Pfam" id="PF20455">
    <property type="entry name" value="DUF6708"/>
    <property type="match status" value="1"/>
</dbReference>
<dbReference type="InterPro" id="IPR046554">
    <property type="entry name" value="DUF6708"/>
</dbReference>
<proteinExistence type="predicted"/>
<feature type="domain" description="DUF6708" evidence="2">
    <location>
        <begin position="90"/>
        <end position="269"/>
    </location>
</feature>
<organism evidence="3 4">
    <name type="scientific">Pseudomonas putida</name>
    <name type="common">Arthrobacter siderocapsulatus</name>
    <dbReference type="NCBI Taxonomy" id="303"/>
    <lineage>
        <taxon>Bacteria</taxon>
        <taxon>Pseudomonadati</taxon>
        <taxon>Pseudomonadota</taxon>
        <taxon>Gammaproteobacteria</taxon>
        <taxon>Pseudomonadales</taxon>
        <taxon>Pseudomonadaceae</taxon>
        <taxon>Pseudomonas</taxon>
    </lineage>
</organism>
<dbReference type="EMBL" id="CP059052">
    <property type="protein sequence ID" value="QLJ16529.1"/>
    <property type="molecule type" value="Genomic_DNA"/>
</dbReference>
<protein>
    <recommendedName>
        <fullName evidence="2">DUF6708 domain-containing protein</fullName>
    </recommendedName>
</protein>
<feature type="transmembrane region" description="Helical" evidence="1">
    <location>
        <begin position="75"/>
        <end position="95"/>
    </location>
</feature>
<feature type="transmembrane region" description="Helical" evidence="1">
    <location>
        <begin position="43"/>
        <end position="63"/>
    </location>
</feature>
<dbReference type="RefSeq" id="WP_180689801.1">
    <property type="nucleotide sequence ID" value="NZ_CP059052.1"/>
</dbReference>
<keyword evidence="1" id="KW-0812">Transmembrane</keyword>
<accession>A0A7D5W131</accession>
<evidence type="ECO:0000256" key="1">
    <source>
        <dbReference type="SAM" id="Phobius"/>
    </source>
</evidence>